<dbReference type="EMBL" id="GGEC01026059">
    <property type="protein sequence ID" value="MBX06543.1"/>
    <property type="molecule type" value="Transcribed_RNA"/>
</dbReference>
<dbReference type="EMBL" id="GGEC01026060">
    <property type="protein sequence ID" value="MBX06544.1"/>
    <property type="molecule type" value="Transcribed_RNA"/>
</dbReference>
<proteinExistence type="predicted"/>
<keyword evidence="2" id="KW-0547">Nucleotide-binding</keyword>
<dbReference type="GO" id="GO:0004386">
    <property type="term" value="F:helicase activity"/>
    <property type="evidence" value="ECO:0007669"/>
    <property type="project" value="UniProtKB-KW"/>
</dbReference>
<reference evidence="1" key="1">
    <citation type="submission" date="2018-02" db="EMBL/GenBank/DDBJ databases">
        <title>Rhizophora mucronata_Transcriptome.</title>
        <authorList>
            <person name="Meera S.P."/>
            <person name="Sreeshan A."/>
            <person name="Augustine A."/>
        </authorList>
    </citation>
    <scope>NUCLEOTIDE SEQUENCE</scope>
    <source>
        <tissue evidence="1">Leaf</tissue>
    </source>
</reference>
<sequence length="83" mass="8888">MKGEIPNLGDMLNNVPAICLISGTVKSLISVPSNFFIVENMILEMFRLRPIPMASLATRTSNSLLASLNIVACLVRVSGGNDP</sequence>
<keyword evidence="2" id="KW-0347">Helicase</keyword>
<dbReference type="EMBL" id="GGEC01026056">
    <property type="protein sequence ID" value="MBX06540.1"/>
    <property type="molecule type" value="Transcribed_RNA"/>
</dbReference>
<evidence type="ECO:0000313" key="1">
    <source>
        <dbReference type="EMBL" id="MBX06540.1"/>
    </source>
</evidence>
<name>A0A2P2KLG6_RHIMU</name>
<keyword evidence="2" id="KW-0067">ATP-binding</keyword>
<dbReference type="AlphaFoldDB" id="A0A2P2KLG6"/>
<keyword evidence="2" id="KW-0378">Hydrolase</keyword>
<protein>
    <submittedName>
        <fullName evidence="2">ATP-dependent RNA helicase SUPV3L1</fullName>
    </submittedName>
    <submittedName>
        <fullName evidence="3">DExH-box ATP-dependent RNA helicase DExH16 isoform X2</fullName>
    </submittedName>
</protein>
<organism evidence="1">
    <name type="scientific">Rhizophora mucronata</name>
    <name type="common">Asiatic mangrove</name>
    <dbReference type="NCBI Taxonomy" id="61149"/>
    <lineage>
        <taxon>Eukaryota</taxon>
        <taxon>Viridiplantae</taxon>
        <taxon>Streptophyta</taxon>
        <taxon>Embryophyta</taxon>
        <taxon>Tracheophyta</taxon>
        <taxon>Spermatophyta</taxon>
        <taxon>Magnoliopsida</taxon>
        <taxon>eudicotyledons</taxon>
        <taxon>Gunneridae</taxon>
        <taxon>Pentapetalae</taxon>
        <taxon>rosids</taxon>
        <taxon>fabids</taxon>
        <taxon>Malpighiales</taxon>
        <taxon>Rhizophoraceae</taxon>
        <taxon>Rhizophora</taxon>
    </lineage>
</organism>
<evidence type="ECO:0000313" key="3">
    <source>
        <dbReference type="EMBL" id="MBX06544.1"/>
    </source>
</evidence>
<accession>A0A2P2KLG6</accession>
<evidence type="ECO:0000313" key="2">
    <source>
        <dbReference type="EMBL" id="MBX06543.1"/>
    </source>
</evidence>